<feature type="coiled-coil region" evidence="5">
    <location>
        <begin position="729"/>
        <end position="758"/>
    </location>
</feature>
<feature type="region of interest" description="Disordered" evidence="6">
    <location>
        <begin position="558"/>
        <end position="577"/>
    </location>
</feature>
<feature type="region of interest" description="Disordered" evidence="6">
    <location>
        <begin position="176"/>
        <end position="197"/>
    </location>
</feature>
<feature type="region of interest" description="Disordered" evidence="6">
    <location>
        <begin position="80"/>
        <end position="139"/>
    </location>
</feature>
<dbReference type="Pfam" id="PF25366">
    <property type="entry name" value="RUFY4"/>
    <property type="match status" value="1"/>
</dbReference>
<evidence type="ECO:0000256" key="6">
    <source>
        <dbReference type="SAM" id="MobiDB-lite"/>
    </source>
</evidence>
<dbReference type="GO" id="GO:0008270">
    <property type="term" value="F:zinc ion binding"/>
    <property type="evidence" value="ECO:0007669"/>
    <property type="project" value="UniProtKB-KW"/>
</dbReference>
<dbReference type="GeneTree" id="ENSGT00950000186252"/>
<protein>
    <recommendedName>
        <fullName evidence="7">FYVE-type domain-containing protein</fullName>
    </recommendedName>
</protein>
<reference evidence="8" key="2">
    <citation type="submission" date="2025-09" db="UniProtKB">
        <authorList>
            <consortium name="Ensembl"/>
        </authorList>
    </citation>
    <scope>IDENTIFICATION</scope>
</reference>
<feature type="compositionally biased region" description="Basic and acidic residues" evidence="6">
    <location>
        <begin position="651"/>
        <end position="677"/>
    </location>
</feature>
<feature type="compositionally biased region" description="Basic and acidic residues" evidence="6">
    <location>
        <begin position="83"/>
        <end position="97"/>
    </location>
</feature>
<dbReference type="Gene3D" id="6.10.250.3110">
    <property type="match status" value="1"/>
</dbReference>
<feature type="region of interest" description="Disordered" evidence="6">
    <location>
        <begin position="637"/>
        <end position="677"/>
    </location>
</feature>
<evidence type="ECO:0000256" key="3">
    <source>
        <dbReference type="ARBA" id="ARBA00022833"/>
    </source>
</evidence>
<dbReference type="InterPro" id="IPR011011">
    <property type="entry name" value="Znf_FYVE_PHD"/>
</dbReference>
<evidence type="ECO:0000259" key="7">
    <source>
        <dbReference type="PROSITE" id="PS50178"/>
    </source>
</evidence>
<dbReference type="PROSITE" id="PS50178">
    <property type="entry name" value="ZF_FYVE"/>
    <property type="match status" value="1"/>
</dbReference>
<feature type="compositionally biased region" description="Basic and acidic residues" evidence="6">
    <location>
        <begin position="108"/>
        <end position="127"/>
    </location>
</feature>
<accession>A0A8D0HM19</accession>
<evidence type="ECO:0000256" key="4">
    <source>
        <dbReference type="PROSITE-ProRule" id="PRU00091"/>
    </source>
</evidence>
<evidence type="ECO:0000256" key="5">
    <source>
        <dbReference type="SAM" id="Coils"/>
    </source>
</evidence>
<evidence type="ECO:0000313" key="9">
    <source>
        <dbReference type="Proteomes" id="UP000694392"/>
    </source>
</evidence>
<feature type="domain" description="FYVE-type" evidence="7">
    <location>
        <begin position="794"/>
        <end position="849"/>
    </location>
</feature>
<feature type="compositionally biased region" description="Basic and acidic residues" evidence="6">
    <location>
        <begin position="179"/>
        <end position="197"/>
    </location>
</feature>
<keyword evidence="5" id="KW-0175">Coiled coil</keyword>
<reference evidence="8" key="1">
    <citation type="submission" date="2025-08" db="UniProtKB">
        <authorList>
            <consortium name="Ensembl"/>
        </authorList>
    </citation>
    <scope>IDENTIFICATION</scope>
</reference>
<dbReference type="PANTHER" id="PTHR46753:SF5">
    <property type="entry name" value="RUN AND FYVE DOMAIN CONTAINING 4"/>
    <property type="match status" value="1"/>
</dbReference>
<dbReference type="AlphaFoldDB" id="A0A8D0HM19"/>
<dbReference type="SUPFAM" id="SSF57903">
    <property type="entry name" value="FYVE/PHD zinc finger"/>
    <property type="match status" value="1"/>
</dbReference>
<keyword evidence="3" id="KW-0862">Zinc</keyword>
<keyword evidence="2 4" id="KW-0863">Zinc-finger</keyword>
<dbReference type="Ensembl" id="ENSSPUT00000025613.1">
    <property type="protein sequence ID" value="ENSSPUP00000024012.1"/>
    <property type="gene ID" value="ENSSPUG00000018408.1"/>
</dbReference>
<organism evidence="8 9">
    <name type="scientific">Sphenodon punctatus</name>
    <name type="common">Tuatara</name>
    <name type="synonym">Hatteria punctata</name>
    <dbReference type="NCBI Taxonomy" id="8508"/>
    <lineage>
        <taxon>Eukaryota</taxon>
        <taxon>Metazoa</taxon>
        <taxon>Chordata</taxon>
        <taxon>Craniata</taxon>
        <taxon>Vertebrata</taxon>
        <taxon>Euteleostomi</taxon>
        <taxon>Lepidosauria</taxon>
        <taxon>Sphenodontia</taxon>
        <taxon>Sphenodontidae</taxon>
        <taxon>Sphenodon</taxon>
    </lineage>
</organism>
<dbReference type="CDD" id="cd00065">
    <property type="entry name" value="FYVE_like_SF"/>
    <property type="match status" value="1"/>
</dbReference>
<dbReference type="InterPro" id="IPR017455">
    <property type="entry name" value="Znf_FYVE-rel"/>
</dbReference>
<evidence type="ECO:0000256" key="2">
    <source>
        <dbReference type="ARBA" id="ARBA00022771"/>
    </source>
</evidence>
<keyword evidence="9" id="KW-1185">Reference proteome</keyword>
<dbReference type="OMA" id="QARCERT"/>
<dbReference type="InterPro" id="IPR037213">
    <property type="entry name" value="Run_dom_sf"/>
</dbReference>
<name>A0A8D0HM19_SPHPU</name>
<dbReference type="Proteomes" id="UP000694392">
    <property type="component" value="Unplaced"/>
</dbReference>
<sequence length="850" mass="95239">MEPEVTSEWYYARSPFLNWELRSDILGCLYELNGVTFHLALKRADLDAAWPMFSETLLRCTSQPTVTDRTEKAPLQVGYFRRNGQEKNPSSRERDAINLRQPGSLADSRGEACVERPGVDLGARKDNGLQATGPETGDAVAAGEERVRELQAEVKRLGEELQRSLSAAKELRSCLAQQEQRHRQEMERLKEEAAESDEHAIGLWQQREEENASLRRAQAVESRALREELAKLEGQHRARVEEQERRQQELAQQLAQAARSLRDTEGKMAALAGERQEAEAERAAAAQALEDAEQRLRAQEAERRGHLAEAESQELRRQQLLSQCQELQQKLRACEGRLEEWEARAPGQSCAPEEAELQARLLRNRLDRSLAEREALERDREAMMESLVSQEQSLAAAKLQGRALQEEAAAAREQATSLQTALRQREKALRDEEAAAQGLQGELEEQSAMLREALRSSATLETRLVEAAGKAAQADARGAEERAEHAEAFQRLRGRLEATEEELAGLRVERQRLQAELEGVAGEREASAQQAEAAAVALEGRTREATRLRDELRELKTASQQLQGERGALAQQKEDSDAQISALRRQTERLELERQSITHTAGELRGELEQAREQLSEQGALQGVLSQAIAMLQQEAGGAQGKETTLLSGEKGSREERLGAAGAEAREAGPEAGRHQPELRKETAALAQHLMSCLEKLIGDAQQRTLALTAKEEERRCLAEQLGRSQQDTEQLRLALERSRQEAKDREAKSQVEQAEQRELIRSMKGRLLELLREKDALWQKTEGIDSPAPCAAPQDPDLCACCSRDFQLLTRRYQCRQCRGMVCQACSVDSGRRGRRCLLCHQKRKALSR</sequence>
<dbReference type="InterPro" id="IPR059036">
    <property type="entry name" value="RUFY4_dom"/>
</dbReference>
<dbReference type="PANTHER" id="PTHR46753">
    <property type="entry name" value="FYVE AND COILED-COIL DOMAIN-CONTAINING PROTEIN 1"/>
    <property type="match status" value="1"/>
</dbReference>
<proteinExistence type="predicted"/>
<evidence type="ECO:0000256" key="1">
    <source>
        <dbReference type="ARBA" id="ARBA00022723"/>
    </source>
</evidence>
<dbReference type="SUPFAM" id="SSF140741">
    <property type="entry name" value="RUN domain-like"/>
    <property type="match status" value="1"/>
</dbReference>
<keyword evidence="1" id="KW-0479">Metal-binding</keyword>
<evidence type="ECO:0000313" key="8">
    <source>
        <dbReference type="Ensembl" id="ENSSPUP00000024012.1"/>
    </source>
</evidence>